<dbReference type="OrthoDB" id="1353806at2"/>
<evidence type="ECO:0000313" key="2">
    <source>
        <dbReference type="Proteomes" id="UP000294850"/>
    </source>
</evidence>
<accession>A0A4R5D6S5</accession>
<evidence type="ECO:0000313" key="1">
    <source>
        <dbReference type="EMBL" id="TDE08307.1"/>
    </source>
</evidence>
<sequence>MKEKQRSSDDFGAFIYNDHGFALRSETGSLTEYKWAGIISIFGYKVDLVTTDEISMDIFTNDNSCLTLNETLPGWNQFNDQLRKNIGLISDNWVLQISAPAFETKLTLLFDRKCRNLKQVIRECY</sequence>
<protein>
    <submittedName>
        <fullName evidence="1">Uncharacterized protein</fullName>
    </submittedName>
</protein>
<name>A0A4R5D6S5_9BACT</name>
<organism evidence="1 2">
    <name type="scientific">Dyadobacter psychrotolerans</name>
    <dbReference type="NCBI Taxonomy" id="2541721"/>
    <lineage>
        <taxon>Bacteria</taxon>
        <taxon>Pseudomonadati</taxon>
        <taxon>Bacteroidota</taxon>
        <taxon>Cytophagia</taxon>
        <taxon>Cytophagales</taxon>
        <taxon>Spirosomataceae</taxon>
        <taxon>Dyadobacter</taxon>
    </lineage>
</organism>
<proteinExistence type="predicted"/>
<dbReference type="AlphaFoldDB" id="A0A4R5D6S5"/>
<dbReference type="EMBL" id="SMFL01000027">
    <property type="protein sequence ID" value="TDE08307.1"/>
    <property type="molecule type" value="Genomic_DNA"/>
</dbReference>
<gene>
    <name evidence="1" type="ORF">E0F88_32930</name>
</gene>
<dbReference type="RefSeq" id="WP_131962959.1">
    <property type="nucleotide sequence ID" value="NZ_SMFL01000027.1"/>
</dbReference>
<keyword evidence="2" id="KW-1185">Reference proteome</keyword>
<reference evidence="1 2" key="1">
    <citation type="submission" date="2019-03" db="EMBL/GenBank/DDBJ databases">
        <title>Dyadobacter AR-3-6 sp. nov., isolated from arctic soil.</title>
        <authorList>
            <person name="Chaudhary D.K."/>
        </authorList>
    </citation>
    <scope>NUCLEOTIDE SEQUENCE [LARGE SCALE GENOMIC DNA]</scope>
    <source>
        <strain evidence="1 2">AR-3-6</strain>
    </source>
</reference>
<comment type="caution">
    <text evidence="1">The sequence shown here is derived from an EMBL/GenBank/DDBJ whole genome shotgun (WGS) entry which is preliminary data.</text>
</comment>
<dbReference type="Proteomes" id="UP000294850">
    <property type="component" value="Unassembled WGS sequence"/>
</dbReference>